<keyword evidence="1" id="KW-0732">Signal</keyword>
<dbReference type="EMBL" id="JBHUNE010000003">
    <property type="protein sequence ID" value="MFD2757355.1"/>
    <property type="molecule type" value="Genomic_DNA"/>
</dbReference>
<feature type="chain" id="PRO_5045694534" evidence="1">
    <location>
        <begin position="42"/>
        <end position="387"/>
    </location>
</feature>
<sequence>MTSPTRRSRRFHRLGRGRWFATPAAMAAAGALLLMGCTADADGSGVDEEVTQELPEKFADAPPVEEAIDELFAAIDSGDEAALAEMIPNYDDLDVRIPDVAPQRTTTLHVADGAGAFDGASLTVEVPYQVGEARGVWEAQLRYLTTGGGDPHWQITNALTEASGLESGSGSTYADAGFEVTPTNGDIAGESTFTSLPGAYEYVVSVDSDLVEVTSDPVLVPVLVGDAKADAPGSLEAIAAEATVELSSAGIDEVASNFSDVVTMCSNWCDEPSENDWQALEWGNTSDGTGIFTITSSAGSSKVTPVTDDSAVAADWADPISHGGGSAASVYAEVSPVSIDYSKTDCSGASNCSVESGGGLPSSRDDVRLLYRVDGETITLVALLGNR</sequence>
<reference evidence="3" key="1">
    <citation type="journal article" date="2019" name="Int. J. Syst. Evol. Microbiol.">
        <title>The Global Catalogue of Microorganisms (GCM) 10K type strain sequencing project: providing services to taxonomists for standard genome sequencing and annotation.</title>
        <authorList>
            <consortium name="The Broad Institute Genomics Platform"/>
            <consortium name="The Broad Institute Genome Sequencing Center for Infectious Disease"/>
            <person name="Wu L."/>
            <person name="Ma J."/>
        </authorList>
    </citation>
    <scope>NUCLEOTIDE SEQUENCE [LARGE SCALE GENOMIC DNA]</scope>
    <source>
        <strain evidence="3">TISTR 1514</strain>
    </source>
</reference>
<name>A0ABW5UVU7_9MICO</name>
<protein>
    <submittedName>
        <fullName evidence="2">Uncharacterized protein</fullName>
    </submittedName>
</protein>
<evidence type="ECO:0000313" key="2">
    <source>
        <dbReference type="EMBL" id="MFD2757355.1"/>
    </source>
</evidence>
<organism evidence="2 3">
    <name type="scientific">Gulosibacter faecalis</name>
    <dbReference type="NCBI Taxonomy" id="272240"/>
    <lineage>
        <taxon>Bacteria</taxon>
        <taxon>Bacillati</taxon>
        <taxon>Actinomycetota</taxon>
        <taxon>Actinomycetes</taxon>
        <taxon>Micrococcales</taxon>
        <taxon>Microbacteriaceae</taxon>
        <taxon>Gulosibacter</taxon>
    </lineage>
</organism>
<gene>
    <name evidence="2" type="ORF">ACFSW7_03060</name>
</gene>
<proteinExistence type="predicted"/>
<evidence type="ECO:0000313" key="3">
    <source>
        <dbReference type="Proteomes" id="UP001597492"/>
    </source>
</evidence>
<evidence type="ECO:0000256" key="1">
    <source>
        <dbReference type="SAM" id="SignalP"/>
    </source>
</evidence>
<accession>A0ABW5UVU7</accession>
<comment type="caution">
    <text evidence="2">The sequence shown here is derived from an EMBL/GenBank/DDBJ whole genome shotgun (WGS) entry which is preliminary data.</text>
</comment>
<keyword evidence="3" id="KW-1185">Reference proteome</keyword>
<dbReference type="Proteomes" id="UP001597492">
    <property type="component" value="Unassembled WGS sequence"/>
</dbReference>
<feature type="signal peptide" evidence="1">
    <location>
        <begin position="1"/>
        <end position="41"/>
    </location>
</feature>
<dbReference type="RefSeq" id="WP_154651508.1">
    <property type="nucleotide sequence ID" value="NZ_JBHUNE010000003.1"/>
</dbReference>